<evidence type="ECO:0000313" key="1">
    <source>
        <dbReference type="EMBL" id="KAK8488098.1"/>
    </source>
</evidence>
<reference evidence="1 2" key="1">
    <citation type="journal article" date="2024" name="G3 (Bethesda)">
        <title>Genome assembly of Hibiscus sabdariffa L. provides insights into metabolisms of medicinal natural products.</title>
        <authorList>
            <person name="Kim T."/>
        </authorList>
    </citation>
    <scope>NUCLEOTIDE SEQUENCE [LARGE SCALE GENOMIC DNA]</scope>
    <source>
        <strain evidence="1">TK-2024</strain>
        <tissue evidence="1">Old leaves</tissue>
    </source>
</reference>
<protein>
    <submittedName>
        <fullName evidence="1">Uncharacterized protein</fullName>
    </submittedName>
</protein>
<organism evidence="1 2">
    <name type="scientific">Hibiscus sabdariffa</name>
    <name type="common">roselle</name>
    <dbReference type="NCBI Taxonomy" id="183260"/>
    <lineage>
        <taxon>Eukaryota</taxon>
        <taxon>Viridiplantae</taxon>
        <taxon>Streptophyta</taxon>
        <taxon>Embryophyta</taxon>
        <taxon>Tracheophyta</taxon>
        <taxon>Spermatophyta</taxon>
        <taxon>Magnoliopsida</taxon>
        <taxon>eudicotyledons</taxon>
        <taxon>Gunneridae</taxon>
        <taxon>Pentapetalae</taxon>
        <taxon>rosids</taxon>
        <taxon>malvids</taxon>
        <taxon>Malvales</taxon>
        <taxon>Malvaceae</taxon>
        <taxon>Malvoideae</taxon>
        <taxon>Hibiscus</taxon>
    </lineage>
</organism>
<dbReference type="EMBL" id="JBBPBN010000365">
    <property type="protein sequence ID" value="KAK8488098.1"/>
    <property type="molecule type" value="Genomic_DNA"/>
</dbReference>
<evidence type="ECO:0000313" key="2">
    <source>
        <dbReference type="Proteomes" id="UP001396334"/>
    </source>
</evidence>
<comment type="caution">
    <text evidence="1">The sequence shown here is derived from an EMBL/GenBank/DDBJ whole genome shotgun (WGS) entry which is preliminary data.</text>
</comment>
<sequence>MIRIQQGGMEGWQGAYLHNNKKKDKDLLRSSRGNMMYGVGPPIFSPLKSFIDFESGIEQWLIRRYITIHSFSGIAVHETWHRTSVGGGSQPSEREVRPIVPFTLVQSERILLNELIHCCMPYFLVHFFLLGPAVLPLSTAERYSGNILLSWRVERENTNAAENDRMNQNPLILRQTTEKERFHVLQVVDLSVLAAASFRIVITLSLS</sequence>
<gene>
    <name evidence="1" type="ORF">V6N11_019768</name>
</gene>
<dbReference type="Proteomes" id="UP001396334">
    <property type="component" value="Unassembled WGS sequence"/>
</dbReference>
<accession>A0ABR2A559</accession>
<proteinExistence type="predicted"/>
<keyword evidence="2" id="KW-1185">Reference proteome</keyword>
<name>A0ABR2A559_9ROSI</name>